<dbReference type="InterPro" id="IPR052895">
    <property type="entry name" value="HetReg/Transcr_Mod"/>
</dbReference>
<feature type="region of interest" description="Disordered" evidence="1">
    <location>
        <begin position="598"/>
        <end position="621"/>
    </location>
</feature>
<protein>
    <submittedName>
        <fullName evidence="3">Heterokaryon incompatibility protein</fullName>
    </submittedName>
</protein>
<keyword evidence="4" id="KW-1185">Reference proteome</keyword>
<evidence type="ECO:0000313" key="3">
    <source>
        <dbReference type="EMBL" id="KAK8086074.1"/>
    </source>
</evidence>
<name>A0ABR1WSE9_9PEZI</name>
<dbReference type="PANTHER" id="PTHR24148:SF64">
    <property type="entry name" value="HETEROKARYON INCOMPATIBILITY DOMAIN-CONTAINING PROTEIN"/>
    <property type="match status" value="1"/>
</dbReference>
<proteinExistence type="predicted"/>
<dbReference type="Pfam" id="PF06985">
    <property type="entry name" value="HET"/>
    <property type="match status" value="1"/>
</dbReference>
<sequence>MAFPGPYGYEPLSKPNDIRLLDILPGATTTIGEPPSISLRTANLSDSQDFEALSYVWGDTNRTEEILCNGHCVRVTRNLRDALAQLRLPDQPRTLWADALCINQANLDEKSRQILIMHRIYQACRRCVVWLGRADEHTDAALDMVQLFAELVCRKVNVSTMEELDNHLKVAGYDLMQARETGYSELLPPKDSPKWISLFSLLCRPWFTRIWVILEAFFSRELLFHCGARPCRYSALYYAADWILNNGQPITYATHFAGPSPGPQEHGVTRFNVMHTRSDADADEEPTKRLAYLLSTFEKFRATDPRDKVYALMHLPAFRREYPDIVLDYRLSAGRVLEQGRDFQMLTRIDRDRTQYPDEAALCLPSWVPRWHRTDASPVVSYSWYRFMSVSGKSEKAKAAQAVGLLAPPLDHFSSSLPPPARKEGGTTIIPTNAVLGVRGFEFDVVHDVCELEFRGRRVPDEHRIPLFRTHTGPWERYRPQKAAEDPSPTLSTIPLPRMPLRDRARGRHRARTLLRRENGEVGGGGGLVDNAGGLDDNSKLPPGDFYPPGLYAAERPTLLDADAREVAEMSRRYSIMAWSYSMGRCLFRTRRGYLRTGPRDVRRRGPVHPAAALGGRGRRR</sequence>
<evidence type="ECO:0000313" key="4">
    <source>
        <dbReference type="Proteomes" id="UP001480595"/>
    </source>
</evidence>
<feature type="domain" description="Heterokaryon incompatibility" evidence="2">
    <location>
        <begin position="50"/>
        <end position="215"/>
    </location>
</feature>
<evidence type="ECO:0000259" key="2">
    <source>
        <dbReference type="Pfam" id="PF06985"/>
    </source>
</evidence>
<accession>A0ABR1WSE9</accession>
<dbReference type="RefSeq" id="XP_066720598.1">
    <property type="nucleotide sequence ID" value="XM_066852457.1"/>
</dbReference>
<dbReference type="Proteomes" id="UP001480595">
    <property type="component" value="Unassembled WGS sequence"/>
</dbReference>
<gene>
    <name evidence="3" type="ORF">PG994_001048</name>
</gene>
<comment type="caution">
    <text evidence="3">The sequence shown here is derived from an EMBL/GenBank/DDBJ whole genome shotgun (WGS) entry which is preliminary data.</text>
</comment>
<dbReference type="InterPro" id="IPR010730">
    <property type="entry name" value="HET"/>
</dbReference>
<dbReference type="GeneID" id="92085520"/>
<reference evidence="3 4" key="1">
    <citation type="submission" date="2023-01" db="EMBL/GenBank/DDBJ databases">
        <title>Analysis of 21 Apiospora genomes using comparative genomics revels a genus with tremendous synthesis potential of carbohydrate active enzymes and secondary metabolites.</title>
        <authorList>
            <person name="Sorensen T."/>
        </authorList>
    </citation>
    <scope>NUCLEOTIDE SEQUENCE [LARGE SCALE GENOMIC DNA]</scope>
    <source>
        <strain evidence="3 4">CBS 135458</strain>
    </source>
</reference>
<organism evidence="3 4">
    <name type="scientific">Apiospora phragmitis</name>
    <dbReference type="NCBI Taxonomy" id="2905665"/>
    <lineage>
        <taxon>Eukaryota</taxon>
        <taxon>Fungi</taxon>
        <taxon>Dikarya</taxon>
        <taxon>Ascomycota</taxon>
        <taxon>Pezizomycotina</taxon>
        <taxon>Sordariomycetes</taxon>
        <taxon>Xylariomycetidae</taxon>
        <taxon>Amphisphaeriales</taxon>
        <taxon>Apiosporaceae</taxon>
        <taxon>Apiospora</taxon>
    </lineage>
</organism>
<evidence type="ECO:0000256" key="1">
    <source>
        <dbReference type="SAM" id="MobiDB-lite"/>
    </source>
</evidence>
<dbReference type="PANTHER" id="PTHR24148">
    <property type="entry name" value="ANKYRIN REPEAT DOMAIN-CONTAINING PROTEIN 39 HOMOLOG-RELATED"/>
    <property type="match status" value="1"/>
</dbReference>
<dbReference type="EMBL" id="JAQQWL010000002">
    <property type="protein sequence ID" value="KAK8086074.1"/>
    <property type="molecule type" value="Genomic_DNA"/>
</dbReference>